<sequence length="281" mass="31882">MSQSHNQRFAECHAVKEVQTGTQLSLPVPVTDKQLTLAVLSCQVINVEDELKELSQQQQLNAERLHNMLVETNTQIALLGEMQRDHSSAFQSTDGSSQAVNRRIAGPQNPKILKFEERFNSAHNCSVTEKVERYVLGKPLLIVNPSSLHGKICQLFNNQKQSKNCSAEKKDVMRIKAWQQRRQQEHRAAVVEEFGEDSGNILAKQLMSEEESEDENSLVLVVQKLSWQSSKANAFYARLDQLAVAERMWSSAMMRQKVVVLKDLPVLEAFSTTLSTQWRHP</sequence>
<keyword evidence="2" id="KW-1185">Reference proteome</keyword>
<evidence type="ECO:0000313" key="2">
    <source>
        <dbReference type="Proteomes" id="UP000605846"/>
    </source>
</evidence>
<evidence type="ECO:0000313" key="1">
    <source>
        <dbReference type="EMBL" id="KAF7720913.1"/>
    </source>
</evidence>
<reference evidence="1" key="1">
    <citation type="submission" date="2020-01" db="EMBL/GenBank/DDBJ databases">
        <title>Genome Sequencing of Three Apophysomyces-Like Fungal Strains Confirms a Novel Fungal Genus in the Mucoromycota with divergent Burkholderia-like Endosymbiotic Bacteria.</title>
        <authorList>
            <person name="Stajich J.E."/>
            <person name="Macias A.M."/>
            <person name="Carter-House D."/>
            <person name="Lovett B."/>
            <person name="Kasson L.R."/>
            <person name="Berry K."/>
            <person name="Grigoriev I."/>
            <person name="Chang Y."/>
            <person name="Spatafora J."/>
            <person name="Kasson M.T."/>
        </authorList>
    </citation>
    <scope>NUCLEOTIDE SEQUENCE</scope>
    <source>
        <strain evidence="1">NRRL A-21654</strain>
    </source>
</reference>
<dbReference type="AlphaFoldDB" id="A0A8H7BF10"/>
<dbReference type="OrthoDB" id="2296856at2759"/>
<dbReference type="Proteomes" id="UP000605846">
    <property type="component" value="Unassembled WGS sequence"/>
</dbReference>
<organism evidence="1 2">
    <name type="scientific">Apophysomyces ossiformis</name>
    <dbReference type="NCBI Taxonomy" id="679940"/>
    <lineage>
        <taxon>Eukaryota</taxon>
        <taxon>Fungi</taxon>
        <taxon>Fungi incertae sedis</taxon>
        <taxon>Mucoromycota</taxon>
        <taxon>Mucoromycotina</taxon>
        <taxon>Mucoromycetes</taxon>
        <taxon>Mucorales</taxon>
        <taxon>Mucorineae</taxon>
        <taxon>Mucoraceae</taxon>
        <taxon>Apophysomyces</taxon>
    </lineage>
</organism>
<protein>
    <submittedName>
        <fullName evidence="1">Uncharacterized protein</fullName>
    </submittedName>
</protein>
<dbReference type="EMBL" id="JABAYA010000336">
    <property type="protein sequence ID" value="KAF7720913.1"/>
    <property type="molecule type" value="Genomic_DNA"/>
</dbReference>
<proteinExistence type="predicted"/>
<gene>
    <name evidence="1" type="ORF">EC973_005781</name>
</gene>
<comment type="caution">
    <text evidence="1">The sequence shown here is derived from an EMBL/GenBank/DDBJ whole genome shotgun (WGS) entry which is preliminary data.</text>
</comment>
<accession>A0A8H7BF10</accession>
<name>A0A8H7BF10_9FUNG</name>